<dbReference type="EMBL" id="CADEBD010000280">
    <property type="protein sequence ID" value="CAB3227970.1"/>
    <property type="molecule type" value="Genomic_DNA"/>
</dbReference>
<protein>
    <recommendedName>
        <fullName evidence="18">Cytochrome P450</fullName>
    </recommendedName>
</protein>
<keyword evidence="10 15" id="KW-0560">Oxidoreductase</keyword>
<keyword evidence="8" id="KW-0256">Endoplasmic reticulum</keyword>
<evidence type="ECO:0000256" key="2">
    <source>
        <dbReference type="ARBA" id="ARBA00003690"/>
    </source>
</evidence>
<comment type="caution">
    <text evidence="16">The sequence shown here is derived from an EMBL/GenBank/DDBJ whole genome shotgun (WGS) entry which is preliminary data.</text>
</comment>
<comment type="subcellular location">
    <subcellularLocation>
        <location evidence="4">Endoplasmic reticulum membrane</location>
        <topology evidence="4">Peripheral membrane protein</topology>
    </subcellularLocation>
    <subcellularLocation>
        <location evidence="3">Microsome membrane</location>
        <topology evidence="3">Peripheral membrane protein</topology>
    </subcellularLocation>
</comment>
<evidence type="ECO:0000256" key="12">
    <source>
        <dbReference type="ARBA" id="ARBA00023033"/>
    </source>
</evidence>
<keyword evidence="9" id="KW-0492">Microsome</keyword>
<dbReference type="Gene3D" id="1.10.630.10">
    <property type="entry name" value="Cytochrome P450"/>
    <property type="match status" value="1"/>
</dbReference>
<dbReference type="InterPro" id="IPR036396">
    <property type="entry name" value="Cyt_P450_sf"/>
</dbReference>
<comment type="cofactor">
    <cofactor evidence="1 14">
        <name>heme</name>
        <dbReference type="ChEBI" id="CHEBI:30413"/>
    </cofactor>
</comment>
<evidence type="ECO:0000256" key="4">
    <source>
        <dbReference type="ARBA" id="ARBA00004406"/>
    </source>
</evidence>
<feature type="binding site" description="axial binding residue" evidence="14">
    <location>
        <position position="264"/>
    </location>
    <ligand>
        <name>heme</name>
        <dbReference type="ChEBI" id="CHEBI:30413"/>
    </ligand>
    <ligandPart>
        <name>Fe</name>
        <dbReference type="ChEBI" id="CHEBI:18248"/>
    </ligandPart>
</feature>
<evidence type="ECO:0000256" key="11">
    <source>
        <dbReference type="ARBA" id="ARBA00023004"/>
    </source>
</evidence>
<evidence type="ECO:0000256" key="13">
    <source>
        <dbReference type="ARBA" id="ARBA00023136"/>
    </source>
</evidence>
<evidence type="ECO:0000256" key="9">
    <source>
        <dbReference type="ARBA" id="ARBA00022848"/>
    </source>
</evidence>
<evidence type="ECO:0000256" key="1">
    <source>
        <dbReference type="ARBA" id="ARBA00001971"/>
    </source>
</evidence>
<dbReference type="GO" id="GO:0005789">
    <property type="term" value="C:endoplasmic reticulum membrane"/>
    <property type="evidence" value="ECO:0007669"/>
    <property type="project" value="UniProtKB-SubCell"/>
</dbReference>
<evidence type="ECO:0000256" key="6">
    <source>
        <dbReference type="ARBA" id="ARBA00022617"/>
    </source>
</evidence>
<dbReference type="AlphaFoldDB" id="A0A8S0Z7U7"/>
<proteinExistence type="inferred from homology"/>
<dbReference type="PROSITE" id="PS00086">
    <property type="entry name" value="CYTOCHROME_P450"/>
    <property type="match status" value="1"/>
</dbReference>
<evidence type="ECO:0000256" key="3">
    <source>
        <dbReference type="ARBA" id="ARBA00004174"/>
    </source>
</evidence>
<dbReference type="InterPro" id="IPR002401">
    <property type="entry name" value="Cyt_P450_E_grp-I"/>
</dbReference>
<dbReference type="GO" id="GO:0004497">
    <property type="term" value="F:monooxygenase activity"/>
    <property type="evidence" value="ECO:0007669"/>
    <property type="project" value="UniProtKB-KW"/>
</dbReference>
<dbReference type="PRINTS" id="PR00385">
    <property type="entry name" value="P450"/>
</dbReference>
<dbReference type="GO" id="GO:0020037">
    <property type="term" value="F:heme binding"/>
    <property type="evidence" value="ECO:0007669"/>
    <property type="project" value="InterPro"/>
</dbReference>
<dbReference type="PANTHER" id="PTHR24291:SF189">
    <property type="entry name" value="CYTOCHROME P450 4C3-RELATED"/>
    <property type="match status" value="1"/>
</dbReference>
<name>A0A8S0Z7U7_ARCPL</name>
<dbReference type="GO" id="GO:0005506">
    <property type="term" value="F:iron ion binding"/>
    <property type="evidence" value="ECO:0007669"/>
    <property type="project" value="InterPro"/>
</dbReference>
<evidence type="ECO:0000256" key="15">
    <source>
        <dbReference type="RuleBase" id="RU000461"/>
    </source>
</evidence>
<dbReference type="Proteomes" id="UP000494256">
    <property type="component" value="Unassembled WGS sequence"/>
</dbReference>
<dbReference type="InterPro" id="IPR050196">
    <property type="entry name" value="Cytochrome_P450_Monoox"/>
</dbReference>
<organism evidence="16 17">
    <name type="scientific">Arctia plantaginis</name>
    <name type="common">Wood tiger moth</name>
    <name type="synonym">Phalaena plantaginis</name>
    <dbReference type="NCBI Taxonomy" id="874455"/>
    <lineage>
        <taxon>Eukaryota</taxon>
        <taxon>Metazoa</taxon>
        <taxon>Ecdysozoa</taxon>
        <taxon>Arthropoda</taxon>
        <taxon>Hexapoda</taxon>
        <taxon>Insecta</taxon>
        <taxon>Pterygota</taxon>
        <taxon>Neoptera</taxon>
        <taxon>Endopterygota</taxon>
        <taxon>Lepidoptera</taxon>
        <taxon>Glossata</taxon>
        <taxon>Ditrysia</taxon>
        <taxon>Noctuoidea</taxon>
        <taxon>Erebidae</taxon>
        <taxon>Arctiinae</taxon>
        <taxon>Arctia</taxon>
    </lineage>
</organism>
<evidence type="ECO:0000256" key="5">
    <source>
        <dbReference type="ARBA" id="ARBA00010617"/>
    </source>
</evidence>
<keyword evidence="7 14" id="KW-0479">Metal-binding</keyword>
<comment type="similarity">
    <text evidence="5 15">Belongs to the cytochrome P450 family.</text>
</comment>
<evidence type="ECO:0000256" key="8">
    <source>
        <dbReference type="ARBA" id="ARBA00022824"/>
    </source>
</evidence>
<evidence type="ECO:0000256" key="14">
    <source>
        <dbReference type="PIRSR" id="PIRSR602401-1"/>
    </source>
</evidence>
<reference evidence="16 17" key="1">
    <citation type="submission" date="2020-04" db="EMBL/GenBank/DDBJ databases">
        <authorList>
            <person name="Wallbank WR R."/>
            <person name="Pardo Diaz C."/>
            <person name="Kozak K."/>
            <person name="Martin S."/>
            <person name="Jiggins C."/>
            <person name="Moest M."/>
            <person name="Warren A I."/>
            <person name="Byers J.R.P. K."/>
            <person name="Montejo-Kovacevich G."/>
            <person name="Yen C E."/>
        </authorList>
    </citation>
    <scope>NUCLEOTIDE SEQUENCE [LARGE SCALE GENOMIC DNA]</scope>
</reference>
<evidence type="ECO:0000256" key="10">
    <source>
        <dbReference type="ARBA" id="ARBA00023002"/>
    </source>
</evidence>
<accession>A0A8S0Z7U7</accession>
<dbReference type="PANTHER" id="PTHR24291">
    <property type="entry name" value="CYTOCHROME P450 FAMILY 4"/>
    <property type="match status" value="1"/>
</dbReference>
<evidence type="ECO:0000256" key="7">
    <source>
        <dbReference type="ARBA" id="ARBA00022723"/>
    </source>
</evidence>
<evidence type="ECO:0000313" key="16">
    <source>
        <dbReference type="EMBL" id="CAB3227970.1"/>
    </source>
</evidence>
<sequence>MLIFLTETVLGLKLDANGIKEKQLMESFNMTCKLVTARIVEPWLQLDALYKLLPYQRTFEKNKEILRRFVKEIIKEKRKQIKDNIKIDTGDTKSIKSFLELHIVSSGVDGRFSDEELLEESLVMLLATDNTTVGLCFTICLLAQYPDVQEKVFQELQEVFSDLDRQVVVEDLPRLKYLEAVLRESLRLYPPGPIIVREINEDIKLTSGVTLKKGCGFFVNIWGTNRNPLYWGEDAELFRPERFLDGHSRHPAAFLSFSHGPRNCIGYQYAMFSMKTVLATFLRKYRVLPKHEKSGSSEVNHEPMKLTFDILMKDVDGFRVRLVERKYDKVF</sequence>
<keyword evidence="11 14" id="KW-0408">Iron</keyword>
<gene>
    <name evidence="16" type="ORF">APLA_LOCUS3274</name>
</gene>
<comment type="function">
    <text evidence="2">May be involved in the metabolism of insect hormones and in the breakdown of synthetic insecticides.</text>
</comment>
<dbReference type="InterPro" id="IPR001128">
    <property type="entry name" value="Cyt_P450"/>
</dbReference>
<evidence type="ECO:0000313" key="17">
    <source>
        <dbReference type="Proteomes" id="UP000494256"/>
    </source>
</evidence>
<dbReference type="InterPro" id="IPR017972">
    <property type="entry name" value="Cyt_P450_CS"/>
</dbReference>
<keyword evidence="12 15" id="KW-0503">Monooxygenase</keyword>
<keyword evidence="6 14" id="KW-0349">Heme</keyword>
<keyword evidence="13" id="KW-0472">Membrane</keyword>
<dbReference type="GO" id="GO:0016705">
    <property type="term" value="F:oxidoreductase activity, acting on paired donors, with incorporation or reduction of molecular oxygen"/>
    <property type="evidence" value="ECO:0007669"/>
    <property type="project" value="InterPro"/>
</dbReference>
<dbReference type="PRINTS" id="PR00463">
    <property type="entry name" value="EP450I"/>
</dbReference>
<dbReference type="SUPFAM" id="SSF48264">
    <property type="entry name" value="Cytochrome P450"/>
    <property type="match status" value="1"/>
</dbReference>
<dbReference type="OrthoDB" id="413953at2759"/>
<evidence type="ECO:0008006" key="18">
    <source>
        <dbReference type="Google" id="ProtNLM"/>
    </source>
</evidence>
<dbReference type="Pfam" id="PF00067">
    <property type="entry name" value="p450"/>
    <property type="match status" value="1"/>
</dbReference>